<organism evidence="1 2">
    <name type="scientific">Duganella callida</name>
    <dbReference type="NCBI Taxonomy" id="2561932"/>
    <lineage>
        <taxon>Bacteria</taxon>
        <taxon>Pseudomonadati</taxon>
        <taxon>Pseudomonadota</taxon>
        <taxon>Betaproteobacteria</taxon>
        <taxon>Burkholderiales</taxon>
        <taxon>Oxalobacteraceae</taxon>
        <taxon>Telluria group</taxon>
        <taxon>Duganella</taxon>
    </lineage>
</organism>
<dbReference type="InterPro" id="IPR019629">
    <property type="entry name" value="Uncharacterised_HI1736/YgjV"/>
</dbReference>
<comment type="caution">
    <text evidence="1">The sequence shown here is derived from an EMBL/GenBank/DDBJ whole genome shotgun (WGS) entry which is preliminary data.</text>
</comment>
<dbReference type="Pfam" id="PF10688">
    <property type="entry name" value="Imp-YgjV"/>
    <property type="match status" value="1"/>
</dbReference>
<sequence>MCPALLTLCGTCLWIANNLIAGAVGGAALEVLACVNPATIARMAWLRAA</sequence>
<evidence type="ECO:0000313" key="1">
    <source>
        <dbReference type="EMBL" id="TFW24330.1"/>
    </source>
</evidence>
<gene>
    <name evidence="1" type="ORF">E4L98_10255</name>
</gene>
<dbReference type="Proteomes" id="UP000297729">
    <property type="component" value="Unassembled WGS sequence"/>
</dbReference>
<evidence type="ECO:0000313" key="2">
    <source>
        <dbReference type="Proteomes" id="UP000297729"/>
    </source>
</evidence>
<dbReference type="EMBL" id="SPVG01000097">
    <property type="protein sequence ID" value="TFW24330.1"/>
    <property type="molecule type" value="Genomic_DNA"/>
</dbReference>
<protein>
    <submittedName>
        <fullName evidence="1">Uncharacterized protein</fullName>
    </submittedName>
</protein>
<dbReference type="RefSeq" id="WP_135201464.1">
    <property type="nucleotide sequence ID" value="NZ_SPVG01000097.1"/>
</dbReference>
<dbReference type="AlphaFoldDB" id="A0A4Y9SL98"/>
<proteinExistence type="predicted"/>
<reference evidence="1 2" key="1">
    <citation type="submission" date="2019-03" db="EMBL/GenBank/DDBJ databases">
        <title>Draft Genome Sequence of Duganella callidus sp. nov., a Novel Duganella Species Isolated from Cultivated Soil.</title>
        <authorList>
            <person name="Raths R."/>
            <person name="Peta V."/>
            <person name="Bucking H."/>
        </authorList>
    </citation>
    <scope>NUCLEOTIDE SEQUENCE [LARGE SCALE GENOMIC DNA]</scope>
    <source>
        <strain evidence="1 2">DN04</strain>
    </source>
</reference>
<keyword evidence="2" id="KW-1185">Reference proteome</keyword>
<accession>A0A4Y9SL98</accession>
<name>A0A4Y9SL98_9BURK</name>